<keyword evidence="3" id="KW-0238">DNA-binding</keyword>
<dbReference type="GO" id="GO:0009307">
    <property type="term" value="P:DNA restriction-modification system"/>
    <property type="evidence" value="ECO:0007669"/>
    <property type="project" value="UniProtKB-KW"/>
</dbReference>
<dbReference type="Gene3D" id="3.90.220.20">
    <property type="entry name" value="DNA methylase specificity domains"/>
    <property type="match status" value="2"/>
</dbReference>
<keyword evidence="2" id="KW-0680">Restriction system</keyword>
<protein>
    <submittedName>
        <fullName evidence="5">Putative Type I restriction-modification system specificity subunit M</fullName>
    </submittedName>
</protein>
<dbReference type="Proteomes" id="UP000016540">
    <property type="component" value="Unassembled WGS sequence"/>
</dbReference>
<dbReference type="CDD" id="cd17243">
    <property type="entry name" value="RMtype1_S_AchA6I-TRD2-CR2_like"/>
    <property type="match status" value="1"/>
</dbReference>
<evidence type="ECO:0000313" key="6">
    <source>
        <dbReference type="Proteomes" id="UP000016540"/>
    </source>
</evidence>
<proteinExistence type="inferred from homology"/>
<dbReference type="RefSeq" id="WP_012136696.1">
    <property type="nucleotide sequence ID" value="NZ_KE007306.1"/>
</dbReference>
<reference evidence="5 6" key="1">
    <citation type="journal article" date="2013" name="Genome Announc.">
        <title>Draft Genome Sequence of the Moderately Halophilic Bacterium Marinobacter lipolyticus Strain SM19.</title>
        <authorList>
            <person name="Papke R.T."/>
            <person name="de la Haba R.R."/>
            <person name="Infante-Dominguez C."/>
            <person name="Perez D."/>
            <person name="Sanchez-Porro C."/>
            <person name="Lapierre P."/>
            <person name="Ventosa A."/>
        </authorList>
    </citation>
    <scope>NUCLEOTIDE SEQUENCE [LARGE SCALE GENOMIC DNA]</scope>
    <source>
        <strain evidence="5 6">SM19</strain>
    </source>
</reference>
<dbReference type="HOGENOM" id="CLU_021095_2_1_6"/>
<dbReference type="Gene3D" id="1.10.287.1120">
    <property type="entry name" value="Bipartite methylase S protein"/>
    <property type="match status" value="1"/>
</dbReference>
<dbReference type="REBASE" id="68826">
    <property type="entry name" value="S.MliSM19ORF3475P"/>
</dbReference>
<sequence length="468" mass="51006">MGSEWPLSTLGGIASKVKNGLVDGPFGSNLPASSYTKDGVPVIRGSNLTLGLGRFVDSAFVFVSEDTANRLSRSLCGPNDIVFTKKGTIGQTGIIPEGKFEKYLISSNQMKLTVDSTIADPLFVYYYVSSKASVDKILRDSEATGVPKINLQYIKNFPIRLPSLGVQKSVATILGSFDDKIALNHQINTTLESMAQALFKSWFVDFDPVIDNALAAGNPIPEELKARAETRAALGDQRKLLPDHIRQQFPDRFVKTAEMGWVPEGWPVKSLESIIELIGGGTPKTSIADYWDGDIPWFSVVDAPSASGVFVSRTEKSITQSGLDNSSAKLLPKGTTIISARGTVGKCAIVGRPMAMNQSCYGVKGKDCYSDYFTYYTVFLRVADLQQRSHGSVFSTITRNTFKTIKVPACPPTLAKEFDAIAGDLMARILKNNLQSETLSRLRNTLLPKLLSGELRIPEAEKQVEEAI</sequence>
<evidence type="ECO:0000259" key="4">
    <source>
        <dbReference type="Pfam" id="PF01420"/>
    </source>
</evidence>
<gene>
    <name evidence="5" type="ORF">MARLIPOL_03485</name>
</gene>
<comment type="caution">
    <text evidence="5">The sequence shown here is derived from an EMBL/GenBank/DDBJ whole genome shotgun (WGS) entry which is preliminary data.</text>
</comment>
<evidence type="ECO:0000313" key="5">
    <source>
        <dbReference type="EMBL" id="EON93063.1"/>
    </source>
</evidence>
<dbReference type="Pfam" id="PF01420">
    <property type="entry name" value="Methylase_S"/>
    <property type="match status" value="2"/>
</dbReference>
<dbReference type="SUPFAM" id="SSF116734">
    <property type="entry name" value="DNA methylase specificity domain"/>
    <property type="match status" value="2"/>
</dbReference>
<dbReference type="InterPro" id="IPR044946">
    <property type="entry name" value="Restrct_endonuc_typeI_TRD_sf"/>
</dbReference>
<evidence type="ECO:0000256" key="2">
    <source>
        <dbReference type="ARBA" id="ARBA00022747"/>
    </source>
</evidence>
<dbReference type="EMBL" id="ASAD01000007">
    <property type="protein sequence ID" value="EON93063.1"/>
    <property type="molecule type" value="Genomic_DNA"/>
</dbReference>
<keyword evidence="6" id="KW-1185">Reference proteome</keyword>
<accession>R8B395</accession>
<evidence type="ECO:0000256" key="3">
    <source>
        <dbReference type="ARBA" id="ARBA00023125"/>
    </source>
</evidence>
<dbReference type="STRING" id="1318628.MARLIPOL_03485"/>
<dbReference type="AlphaFoldDB" id="R8B395"/>
<dbReference type="GO" id="GO:0003677">
    <property type="term" value="F:DNA binding"/>
    <property type="evidence" value="ECO:0007669"/>
    <property type="project" value="UniProtKB-KW"/>
</dbReference>
<name>R8B395_9GAMM</name>
<dbReference type="OrthoDB" id="9798929at2"/>
<dbReference type="PANTHER" id="PTHR30408">
    <property type="entry name" value="TYPE-1 RESTRICTION ENZYME ECOKI SPECIFICITY PROTEIN"/>
    <property type="match status" value="1"/>
</dbReference>
<evidence type="ECO:0000256" key="1">
    <source>
        <dbReference type="ARBA" id="ARBA00010923"/>
    </source>
</evidence>
<feature type="domain" description="Type I restriction modification DNA specificity" evidence="4">
    <location>
        <begin position="263"/>
        <end position="409"/>
    </location>
</feature>
<comment type="similarity">
    <text evidence="1">Belongs to the type-I restriction system S methylase family.</text>
</comment>
<dbReference type="eggNOG" id="COG0732">
    <property type="taxonomic scope" value="Bacteria"/>
</dbReference>
<feature type="domain" description="Type I restriction modification DNA specificity" evidence="4">
    <location>
        <begin position="39"/>
        <end position="192"/>
    </location>
</feature>
<dbReference type="PANTHER" id="PTHR30408:SF12">
    <property type="entry name" value="TYPE I RESTRICTION ENZYME MJAVIII SPECIFICITY SUBUNIT"/>
    <property type="match status" value="1"/>
</dbReference>
<dbReference type="PATRIC" id="fig|1318628.3.peg.694"/>
<dbReference type="InterPro" id="IPR052021">
    <property type="entry name" value="Type-I_RS_S_subunit"/>
</dbReference>
<dbReference type="InterPro" id="IPR000055">
    <property type="entry name" value="Restrct_endonuc_typeI_TRD"/>
</dbReference>
<organism evidence="5 6">
    <name type="scientific">Marinobacter lipolyticus SM19</name>
    <dbReference type="NCBI Taxonomy" id="1318628"/>
    <lineage>
        <taxon>Bacteria</taxon>
        <taxon>Pseudomonadati</taxon>
        <taxon>Pseudomonadota</taxon>
        <taxon>Gammaproteobacteria</taxon>
        <taxon>Pseudomonadales</taxon>
        <taxon>Marinobacteraceae</taxon>
        <taxon>Marinobacter</taxon>
    </lineage>
</organism>